<dbReference type="RefSeq" id="WP_038151511.1">
    <property type="nucleotide sequence ID" value="NZ_JRNT01000006.1"/>
</dbReference>
<comment type="caution">
    <text evidence="1">The sequence shown here is derived from an EMBL/GenBank/DDBJ whole genome shotgun (WGS) entry which is preliminary data.</text>
</comment>
<dbReference type="eggNOG" id="COG2890">
    <property type="taxonomic scope" value="Bacteria"/>
</dbReference>
<reference evidence="1 2" key="1">
    <citation type="submission" date="2014-07" db="EMBL/GenBank/DDBJ databases">
        <authorList>
            <person name="McCorrison J."/>
            <person name="Sanka R."/>
            <person name="Torralba M."/>
            <person name="Gillis M."/>
            <person name="Haft D.H."/>
            <person name="Methe B."/>
            <person name="Sutton G."/>
            <person name="Nelson K.E."/>
        </authorList>
    </citation>
    <scope>NUCLEOTIDE SEQUENCE [LARGE SCALE GENOMIC DNA]</scope>
    <source>
        <strain evidence="1 2">DNF00314</strain>
    </source>
</reference>
<evidence type="ECO:0000313" key="2">
    <source>
        <dbReference type="Proteomes" id="UP000029628"/>
    </source>
</evidence>
<evidence type="ECO:0000313" key="1">
    <source>
        <dbReference type="EMBL" id="KGF47955.1"/>
    </source>
</evidence>
<dbReference type="PANTHER" id="PTHR35276:SF1">
    <property type="entry name" value="TRNA (MNM(5)S(2)U34)-METHYLTRANSFERASE, CHLOROPLASTIC"/>
    <property type="match status" value="1"/>
</dbReference>
<accession>A0A096AMB9</accession>
<dbReference type="EMBL" id="JRNT01000006">
    <property type="protein sequence ID" value="KGF47955.1"/>
    <property type="molecule type" value="Genomic_DNA"/>
</dbReference>
<evidence type="ECO:0008006" key="3">
    <source>
        <dbReference type="Google" id="ProtNLM"/>
    </source>
</evidence>
<dbReference type="PANTHER" id="PTHR35276">
    <property type="entry name" value="S-ADENOSYL-L-METHIONINE-DEPENDENT METHYLTRANSFERASES SUPERFAMILY PROTEIN"/>
    <property type="match status" value="1"/>
</dbReference>
<keyword evidence="2" id="KW-1185">Reference proteome</keyword>
<protein>
    <recommendedName>
        <fullName evidence="3">rRNA methyltransferase</fullName>
    </recommendedName>
</protein>
<name>A0A096AMB9_9FIRM</name>
<proteinExistence type="predicted"/>
<dbReference type="InterPro" id="IPR010719">
    <property type="entry name" value="MnmM_MeTrfase"/>
</dbReference>
<sequence length="201" mass="22688">MINVNHAVQFQHCIWDECIVDAQVVIDATCGNGNDLLYVWEKASRLDNRNCEFIGIDIQKVAIETAKAKLSIDQHSCNHRTDAKKVTLLVGSHDILIEQIGQRGKRFDLVLFNLGYLPGGDHTITTQIESTLAAISSSMKYLSTNGYVTIVAYPGTTYGQSEQEAVEDFLSQQCQKQFDIAMWKPINQINRPPQLYIIKRR</sequence>
<dbReference type="AlphaFoldDB" id="A0A096AMB9"/>
<gene>
    <name evidence="1" type="ORF">HMPREF0872_02375</name>
</gene>
<dbReference type="InterPro" id="IPR029063">
    <property type="entry name" value="SAM-dependent_MTases_sf"/>
</dbReference>
<dbReference type="SUPFAM" id="SSF53335">
    <property type="entry name" value="S-adenosyl-L-methionine-dependent methyltransferases"/>
    <property type="match status" value="1"/>
</dbReference>
<dbReference type="Pfam" id="PF06962">
    <property type="entry name" value="rRNA_methylase"/>
    <property type="match status" value="1"/>
</dbReference>
<dbReference type="CDD" id="cd02440">
    <property type="entry name" value="AdoMet_MTases"/>
    <property type="match status" value="1"/>
</dbReference>
<organism evidence="1 2">
    <name type="scientific">Veillonella montpellierensis DNF00314</name>
    <dbReference type="NCBI Taxonomy" id="1401067"/>
    <lineage>
        <taxon>Bacteria</taxon>
        <taxon>Bacillati</taxon>
        <taxon>Bacillota</taxon>
        <taxon>Negativicutes</taxon>
        <taxon>Veillonellales</taxon>
        <taxon>Veillonellaceae</taxon>
        <taxon>Veillonella</taxon>
    </lineage>
</organism>
<dbReference type="Gene3D" id="3.40.50.150">
    <property type="entry name" value="Vaccinia Virus protein VP39"/>
    <property type="match status" value="1"/>
</dbReference>
<dbReference type="Proteomes" id="UP000029628">
    <property type="component" value="Unassembled WGS sequence"/>
</dbReference>